<sequence>MSVNLADTKATTISETFISEIKETYFVRNSENKCPKGKLYSKYFNKMRNLKNHGLVPQGICKKGKNSNNNLTRVSAELDDELIVEEDAVSLISHQKHNDLSWPDVESAWRQTAVYRLKALKNANFSYTEIQTT</sequence>
<dbReference type="EMBL" id="CARXXK010000002">
    <property type="protein sequence ID" value="CAI6354797.1"/>
    <property type="molecule type" value="Genomic_DNA"/>
</dbReference>
<dbReference type="AlphaFoldDB" id="A0AAV0WGI8"/>
<keyword evidence="2" id="KW-1185">Reference proteome</keyword>
<gene>
    <name evidence="1" type="ORF">MEUPH1_LOCUS10738</name>
</gene>
<organism evidence="1 2">
    <name type="scientific">Macrosiphum euphorbiae</name>
    <name type="common">potato aphid</name>
    <dbReference type="NCBI Taxonomy" id="13131"/>
    <lineage>
        <taxon>Eukaryota</taxon>
        <taxon>Metazoa</taxon>
        <taxon>Ecdysozoa</taxon>
        <taxon>Arthropoda</taxon>
        <taxon>Hexapoda</taxon>
        <taxon>Insecta</taxon>
        <taxon>Pterygota</taxon>
        <taxon>Neoptera</taxon>
        <taxon>Paraneoptera</taxon>
        <taxon>Hemiptera</taxon>
        <taxon>Sternorrhyncha</taxon>
        <taxon>Aphidomorpha</taxon>
        <taxon>Aphidoidea</taxon>
        <taxon>Aphididae</taxon>
        <taxon>Macrosiphini</taxon>
        <taxon>Macrosiphum</taxon>
    </lineage>
</organism>
<name>A0AAV0WGI8_9HEMI</name>
<proteinExistence type="predicted"/>
<evidence type="ECO:0000313" key="1">
    <source>
        <dbReference type="EMBL" id="CAI6354797.1"/>
    </source>
</evidence>
<accession>A0AAV0WGI8</accession>
<dbReference type="Proteomes" id="UP001160148">
    <property type="component" value="Unassembled WGS sequence"/>
</dbReference>
<protein>
    <submittedName>
        <fullName evidence="1">Uncharacterized protein</fullName>
    </submittedName>
</protein>
<reference evidence="1 2" key="1">
    <citation type="submission" date="2023-01" db="EMBL/GenBank/DDBJ databases">
        <authorList>
            <person name="Whitehead M."/>
        </authorList>
    </citation>
    <scope>NUCLEOTIDE SEQUENCE [LARGE SCALE GENOMIC DNA]</scope>
</reference>
<comment type="caution">
    <text evidence="1">The sequence shown here is derived from an EMBL/GenBank/DDBJ whole genome shotgun (WGS) entry which is preliminary data.</text>
</comment>
<evidence type="ECO:0000313" key="2">
    <source>
        <dbReference type="Proteomes" id="UP001160148"/>
    </source>
</evidence>